<sequence>MVPVSGSGTGIRSSAGEDSELGERRMRILGINAVFHDPAAALVVDGEIVAAAEEERFSRRKHGKQAVPFSTWEMPVQSARWCLEQAGLTAADLDAVGYSYDPGLMDESTAGMAGLDRDWEYLRTLYAERAPRFLQSALPGLDPSIVRHVRHHVAHAASSALASPHPDCAVLVVDGRGERASMLSGAYRDQKIDVLATQSLPHSLGLFYEELTEHLGFARSSDEYKVMAMASYGTPRFADRLREHVYATGDGGFRTEPIDWESFTPKRRAGAGKGHALDRPEPEHADLACSVQQVVEEVLLEVVGWLRERTDSPNLCMAGGVALNCVANSKIFARGGFDNVWVQPAAGDSGTALGAALSLAGEAGEPIRPMQSAALGRGFSDEEIETTLREAAVPFERPEDYAAAVGDALADDKLIGWFQGRAEFGPRALGNRSLLADPRRIENLERLNTVKGREQFRPVAPMVLAERAAEIFSGGPIPSRYMLFVHEVAEPWRSRIPAVTHVDNTARIQTVDDSQPLLHAAISRFAQRTGVPVVVNTSFNTAGRPMVDSPRDALECFGSSPIDVLAIGPFLVRRPG</sequence>
<evidence type="ECO:0000313" key="4">
    <source>
        <dbReference type="EMBL" id="BBZ06700.1"/>
    </source>
</evidence>
<dbReference type="InterPro" id="IPR051338">
    <property type="entry name" value="NodU/CmcH_Carbamoyltrnsfr"/>
</dbReference>
<evidence type="ECO:0000313" key="5">
    <source>
        <dbReference type="Proteomes" id="UP000467201"/>
    </source>
</evidence>
<dbReference type="PANTHER" id="PTHR34847:SF1">
    <property type="entry name" value="NODULATION PROTEIN U"/>
    <property type="match status" value="1"/>
</dbReference>
<feature type="domain" description="Carbamoyltransferase" evidence="2">
    <location>
        <begin position="27"/>
        <end position="357"/>
    </location>
</feature>
<dbReference type="InterPro" id="IPR003696">
    <property type="entry name" value="Carbtransf_dom"/>
</dbReference>
<gene>
    <name evidence="4" type="ORF">MDOR_08690</name>
</gene>
<dbReference type="GO" id="GO:0016740">
    <property type="term" value="F:transferase activity"/>
    <property type="evidence" value="ECO:0007669"/>
    <property type="project" value="UniProtKB-KW"/>
</dbReference>
<dbReference type="InterPro" id="IPR038152">
    <property type="entry name" value="Carbam_trans_C_sf"/>
</dbReference>
<feature type="domain" description="Carbamoyltransferase C-terminal" evidence="3">
    <location>
        <begin position="407"/>
        <end position="574"/>
    </location>
</feature>
<dbReference type="SUPFAM" id="SSF53067">
    <property type="entry name" value="Actin-like ATPase domain"/>
    <property type="match status" value="1"/>
</dbReference>
<dbReference type="Gene3D" id="3.90.870.20">
    <property type="entry name" value="Carbamoyltransferase, C-terminal domain"/>
    <property type="match status" value="1"/>
</dbReference>
<reference evidence="4 5" key="1">
    <citation type="journal article" date="2019" name="Emerg. Microbes Infect.">
        <title>Comprehensive subspecies identification of 175 nontuberculous mycobacteria species based on 7547 genomic profiles.</title>
        <authorList>
            <person name="Matsumoto Y."/>
            <person name="Kinjo T."/>
            <person name="Motooka D."/>
            <person name="Nabeya D."/>
            <person name="Jung N."/>
            <person name="Uechi K."/>
            <person name="Horii T."/>
            <person name="Iida T."/>
            <person name="Fujita J."/>
            <person name="Nakamura S."/>
        </authorList>
    </citation>
    <scope>NUCLEOTIDE SEQUENCE [LARGE SCALE GENOMIC DNA]</scope>
    <source>
        <strain evidence="4 5">JCM 12405</strain>
    </source>
</reference>
<dbReference type="Pfam" id="PF16861">
    <property type="entry name" value="Carbam_trans_C"/>
    <property type="match status" value="1"/>
</dbReference>
<name>A0A7I7VNU8_9MYCO</name>
<organism evidence="4 5">
    <name type="scientific">Mycolicibacterium doricum</name>
    <dbReference type="NCBI Taxonomy" id="126673"/>
    <lineage>
        <taxon>Bacteria</taxon>
        <taxon>Bacillati</taxon>
        <taxon>Actinomycetota</taxon>
        <taxon>Actinomycetes</taxon>
        <taxon>Mycobacteriales</taxon>
        <taxon>Mycobacteriaceae</taxon>
        <taxon>Mycolicibacterium</taxon>
    </lineage>
</organism>
<dbReference type="PANTHER" id="PTHR34847">
    <property type="entry name" value="NODULATION PROTEIN U"/>
    <property type="match status" value="1"/>
</dbReference>
<comment type="similarity">
    <text evidence="1">Belongs to the NodU/CmcH family.</text>
</comment>
<proteinExistence type="inferred from homology"/>
<evidence type="ECO:0000259" key="3">
    <source>
        <dbReference type="Pfam" id="PF16861"/>
    </source>
</evidence>
<dbReference type="Pfam" id="PF02543">
    <property type="entry name" value="Carbam_trans_N"/>
    <property type="match status" value="1"/>
</dbReference>
<protein>
    <submittedName>
        <fullName evidence="4">Carbamoyltransferase</fullName>
    </submittedName>
</protein>
<dbReference type="Proteomes" id="UP000467201">
    <property type="component" value="Chromosome"/>
</dbReference>
<dbReference type="KEGG" id="mdr:MDOR_08690"/>
<evidence type="ECO:0000256" key="1">
    <source>
        <dbReference type="ARBA" id="ARBA00006129"/>
    </source>
</evidence>
<dbReference type="CDD" id="cd24098">
    <property type="entry name" value="ASKHA_NBD_TobZ_N"/>
    <property type="match status" value="1"/>
</dbReference>
<dbReference type="InterPro" id="IPR031730">
    <property type="entry name" value="Carbam_trans_C"/>
</dbReference>
<accession>A0A7I7VNU8</accession>
<dbReference type="Gene3D" id="3.30.420.40">
    <property type="match status" value="2"/>
</dbReference>
<dbReference type="AlphaFoldDB" id="A0A7I7VNU8"/>
<dbReference type="InterPro" id="IPR043129">
    <property type="entry name" value="ATPase_NBD"/>
</dbReference>
<keyword evidence="4" id="KW-0808">Transferase</keyword>
<dbReference type="EMBL" id="AP022605">
    <property type="protein sequence ID" value="BBZ06700.1"/>
    <property type="molecule type" value="Genomic_DNA"/>
</dbReference>
<evidence type="ECO:0000259" key="2">
    <source>
        <dbReference type="Pfam" id="PF02543"/>
    </source>
</evidence>